<accession>A0A8J6JLK9</accession>
<evidence type="ECO:0000256" key="1">
    <source>
        <dbReference type="SAM" id="Phobius"/>
    </source>
</evidence>
<keyword evidence="1" id="KW-0812">Transmembrane</keyword>
<feature type="transmembrane region" description="Helical" evidence="1">
    <location>
        <begin position="135"/>
        <end position="158"/>
    </location>
</feature>
<dbReference type="EMBL" id="JACOPQ010000005">
    <property type="protein sequence ID" value="MBC5737065.1"/>
    <property type="molecule type" value="Genomic_DNA"/>
</dbReference>
<organism evidence="2 3">
    <name type="scientific">Lawsonibacter faecis</name>
    <dbReference type="NCBI Taxonomy" id="2763052"/>
    <lineage>
        <taxon>Bacteria</taxon>
        <taxon>Bacillati</taxon>
        <taxon>Bacillota</taxon>
        <taxon>Clostridia</taxon>
        <taxon>Eubacteriales</taxon>
        <taxon>Oscillospiraceae</taxon>
        <taxon>Lawsonibacter</taxon>
    </lineage>
</organism>
<feature type="transmembrane region" description="Helical" evidence="1">
    <location>
        <begin position="35"/>
        <end position="54"/>
    </location>
</feature>
<comment type="caution">
    <text evidence="2">The sequence shown here is derived from an EMBL/GenBank/DDBJ whole genome shotgun (WGS) entry which is preliminary data.</text>
</comment>
<feature type="transmembrane region" description="Helical" evidence="1">
    <location>
        <begin position="74"/>
        <end position="94"/>
    </location>
</feature>
<dbReference type="Proteomes" id="UP000607645">
    <property type="component" value="Unassembled WGS sequence"/>
</dbReference>
<name>A0A8J6JLK9_9FIRM</name>
<proteinExistence type="predicted"/>
<keyword evidence="1" id="KW-0472">Membrane</keyword>
<evidence type="ECO:0000313" key="2">
    <source>
        <dbReference type="EMBL" id="MBC5737065.1"/>
    </source>
</evidence>
<dbReference type="RefSeq" id="WP_155151372.1">
    <property type="nucleotide sequence ID" value="NZ_JACOPQ010000005.1"/>
</dbReference>
<feature type="transmembrane region" description="Helical" evidence="1">
    <location>
        <begin position="170"/>
        <end position="189"/>
    </location>
</feature>
<feature type="transmembrane region" description="Helical" evidence="1">
    <location>
        <begin position="12"/>
        <end position="28"/>
    </location>
</feature>
<protein>
    <submittedName>
        <fullName evidence="2">Uncharacterized protein</fullName>
    </submittedName>
</protein>
<keyword evidence="1" id="KW-1133">Transmembrane helix</keyword>
<dbReference type="AlphaFoldDB" id="A0A8J6JLK9"/>
<evidence type="ECO:0000313" key="3">
    <source>
        <dbReference type="Proteomes" id="UP000607645"/>
    </source>
</evidence>
<keyword evidence="3" id="KW-1185">Reference proteome</keyword>
<feature type="transmembrane region" description="Helical" evidence="1">
    <location>
        <begin position="195"/>
        <end position="214"/>
    </location>
</feature>
<feature type="transmembrane region" description="Helical" evidence="1">
    <location>
        <begin position="106"/>
        <end position="129"/>
    </location>
</feature>
<gene>
    <name evidence="2" type="ORF">H8S62_08570</name>
</gene>
<sequence>MAQAMVETIFDAVYLCTVITLGVLMLRGAGVNRQFTLFGLMAVLLGCGDAFHLVPRAFALCTTGLEAHAAALGVGKFITSITMTLFYVLLYHIWRRRYRVAGRTGLTAAVYLLAAARIILCLFPQNAWLSYRQPLFWGVLRNIPFAVMGLIIIVLFFQEARRTGDSAFRWMWLAIVLSFGFYIPVVLFADAIPLIGMLMIPKTLAYVWVVWMGFSEYRGNRKG</sequence>
<reference evidence="2" key="1">
    <citation type="submission" date="2020-08" db="EMBL/GenBank/DDBJ databases">
        <title>Genome public.</title>
        <authorList>
            <person name="Liu C."/>
            <person name="Sun Q."/>
        </authorList>
    </citation>
    <scope>NUCLEOTIDE SEQUENCE</scope>
    <source>
        <strain evidence="2">NSJ-52</strain>
    </source>
</reference>